<reference evidence="1 2" key="1">
    <citation type="journal article" date="1997" name="J. Bacteriol.">
        <title>Complete genome sequence of Methanobacterium thermoautotrophicum deltaH: functional analysis and comparative genomics.</title>
        <authorList>
            <person name="Smith D.R."/>
            <person name="Doucette-Stamm L.A."/>
            <person name="Deloughery C."/>
            <person name="Lee H.-M."/>
            <person name="Dubois J."/>
            <person name="Aldredge T."/>
            <person name="Bashirzadeh R."/>
            <person name="Blakely D."/>
            <person name="Cook R."/>
            <person name="Gilbert K."/>
            <person name="Harrison D."/>
            <person name="Hoang L."/>
            <person name="Keagle P."/>
            <person name="Lumm W."/>
            <person name="Pothier B."/>
            <person name="Qiu D."/>
            <person name="Spadafora R."/>
            <person name="Vicare R."/>
            <person name="Wang Y."/>
            <person name="Wierzbowski J."/>
            <person name="Gibson R."/>
            <person name="Jiwani N."/>
            <person name="Caruso A."/>
            <person name="Bush D."/>
            <person name="Safer H."/>
            <person name="Patwell D."/>
            <person name="Prabhakar S."/>
            <person name="McDougall S."/>
            <person name="Shimer G."/>
            <person name="Goyal A."/>
            <person name="Pietrovski S."/>
            <person name="Church G.M."/>
            <person name="Daniels C.J."/>
            <person name="Mao J.-i."/>
            <person name="Rice P."/>
            <person name="Nolling J."/>
            <person name="Reeve J.N."/>
        </authorList>
    </citation>
    <scope>NUCLEOTIDE SEQUENCE [LARGE SCALE GENOMIC DNA]</scope>
    <source>
        <strain evidence="2">ATCC 29096 / DSM 1053 / JCM 10044 / NBRC 100330 / Delta H</strain>
    </source>
</reference>
<dbReference type="EnsemblBacteria" id="AAB85579">
    <property type="protein sequence ID" value="AAB85579"/>
    <property type="gene ID" value="MTH_1090"/>
</dbReference>
<dbReference type="RefSeq" id="WP_010876714.1">
    <property type="nucleotide sequence ID" value="NC_000916.1"/>
</dbReference>
<proteinExistence type="predicted"/>
<dbReference type="EMBL" id="AE000666">
    <property type="protein sequence ID" value="AAB85579.1"/>
    <property type="molecule type" value="Genomic_DNA"/>
</dbReference>
<name>O27162_METTH</name>
<protein>
    <submittedName>
        <fullName evidence="1">Uncharacterized protein</fullName>
    </submittedName>
</protein>
<evidence type="ECO:0000313" key="1">
    <source>
        <dbReference type="EMBL" id="AAB85579.1"/>
    </source>
</evidence>
<keyword evidence="2" id="KW-1185">Reference proteome</keyword>
<dbReference type="Proteomes" id="UP000005223">
    <property type="component" value="Chromosome"/>
</dbReference>
<dbReference type="STRING" id="187420.MTH_1090"/>
<organism evidence="1 2">
    <name type="scientific">Methanothermobacter thermautotrophicus (strain ATCC 29096 / DSM 1053 / JCM 10044 / NBRC 100330 / Delta H)</name>
    <name type="common">Methanobacterium thermoautotrophicum</name>
    <dbReference type="NCBI Taxonomy" id="187420"/>
    <lineage>
        <taxon>Archaea</taxon>
        <taxon>Methanobacteriati</taxon>
        <taxon>Methanobacteriota</taxon>
        <taxon>Methanomada group</taxon>
        <taxon>Methanobacteria</taxon>
        <taxon>Methanobacteriales</taxon>
        <taxon>Methanobacteriaceae</taxon>
        <taxon>Methanothermobacter</taxon>
    </lineage>
</organism>
<evidence type="ECO:0000313" key="2">
    <source>
        <dbReference type="Proteomes" id="UP000005223"/>
    </source>
</evidence>
<dbReference type="AlphaFoldDB" id="O27162"/>
<dbReference type="KEGG" id="mth:MTH_1090"/>
<dbReference type="InParanoid" id="O27162"/>
<dbReference type="HOGENOM" id="CLU_430019_0_0_2"/>
<dbReference type="PaxDb" id="187420-MTH_1090"/>
<accession>O27162</accession>
<dbReference type="GeneID" id="1471498"/>
<sequence length="598" mass="71151">MIYEFRRTSGLEFTGNWFVDSGILGFIFIIEDIYGFDIHKIREISENEKLLYYGLFPFAYLCSEINRKSKSRVSSELINEFIKALFDSEFDSPDEIFEFTWNSYITRAAMDLWIENKTESTIFKKKVPDKLPDDVKNLALKVKELEKNLIDNNSEELGEIFKRKFKGFKFDDIDRIFSVPDENLREISEEFSESFRDYKDHLLRFRELLKGMWLRDVIGTSSIPEDLDSFYRIPIDNKFYKNFVFFQQSTTHQKQKQGLFDIISFRVDDLDVLRRVDKTINKFLTSYKKAKNTYYTPLTSKHLKGFSKYLFVYLISFDRAFEFFNRLGYVLFYSNDIEITYRVNKKLRLRKSKIEENSVLMRVTWQEIIDSLIELKSSWALENMYIIKYRDVNSQTQRFVDVEYIGISKIHASILLDDVIRDAINYNLHVSQSEYRWLLENLIQNKPLKPLIMRHIILRANRKTGQMGIKPLLYSLAIDSEIFSRKEPEVFNDPLQISARMDEIVLRIKETYREMNTARRNIQELIPPGTRENNINQLISILRRNNRYLFVNNLLKILIQENAAFHSLKNYLFNRILQNDDTWDIYAAALLTGFLGGR</sequence>
<gene>
    <name evidence="1" type="ordered locus">MTH_1090</name>
</gene>
<dbReference type="PIR" id="H69011">
    <property type="entry name" value="H69011"/>
</dbReference>